<evidence type="ECO:0000256" key="2">
    <source>
        <dbReference type="ARBA" id="ARBA00005417"/>
    </source>
</evidence>
<dbReference type="PANTHER" id="PTHR43297:SF2">
    <property type="entry name" value="DIPEPTIDE TRANSPORT ATP-BINDING PROTEIN DPPD"/>
    <property type="match status" value="1"/>
</dbReference>
<evidence type="ECO:0000256" key="6">
    <source>
        <dbReference type="ARBA" id="ARBA00022840"/>
    </source>
</evidence>
<comment type="subcellular location">
    <subcellularLocation>
        <location evidence="1">Cell inner membrane</location>
        <topology evidence="1">Peripheral membrane protein</topology>
    </subcellularLocation>
</comment>
<keyword evidence="7" id="KW-0472">Membrane</keyword>
<dbReference type="Gene3D" id="3.40.50.300">
    <property type="entry name" value="P-loop containing nucleotide triphosphate hydrolases"/>
    <property type="match status" value="1"/>
</dbReference>
<dbReference type="PROSITE" id="PS50893">
    <property type="entry name" value="ABC_TRANSPORTER_2"/>
    <property type="match status" value="1"/>
</dbReference>
<proteinExistence type="inferred from homology"/>
<keyword evidence="5" id="KW-0547">Nucleotide-binding</keyword>
<dbReference type="PROSITE" id="PS00211">
    <property type="entry name" value="ABC_TRANSPORTER_1"/>
    <property type="match status" value="1"/>
</dbReference>
<dbReference type="InterPro" id="IPR003593">
    <property type="entry name" value="AAA+_ATPase"/>
</dbReference>
<evidence type="ECO:0000256" key="3">
    <source>
        <dbReference type="ARBA" id="ARBA00022448"/>
    </source>
</evidence>
<dbReference type="OrthoDB" id="9802264at2"/>
<dbReference type="RefSeq" id="WP_085880357.1">
    <property type="nucleotide sequence ID" value="NZ_FWFZ01000025.1"/>
</dbReference>
<dbReference type="GO" id="GO:0005524">
    <property type="term" value="F:ATP binding"/>
    <property type="evidence" value="ECO:0007669"/>
    <property type="project" value="UniProtKB-KW"/>
</dbReference>
<dbReference type="GO" id="GO:0005886">
    <property type="term" value="C:plasma membrane"/>
    <property type="evidence" value="ECO:0007669"/>
    <property type="project" value="UniProtKB-SubCell"/>
</dbReference>
<evidence type="ECO:0000259" key="8">
    <source>
        <dbReference type="PROSITE" id="PS50893"/>
    </source>
</evidence>
<dbReference type="GO" id="GO:0055085">
    <property type="term" value="P:transmembrane transport"/>
    <property type="evidence" value="ECO:0007669"/>
    <property type="project" value="UniProtKB-ARBA"/>
</dbReference>
<dbReference type="InterPro" id="IPR003439">
    <property type="entry name" value="ABC_transporter-like_ATP-bd"/>
</dbReference>
<comment type="similarity">
    <text evidence="2">Belongs to the ABC transporter superfamily.</text>
</comment>
<keyword evidence="10" id="KW-1185">Reference proteome</keyword>
<dbReference type="Pfam" id="PF08352">
    <property type="entry name" value="oligo_HPY"/>
    <property type="match status" value="1"/>
</dbReference>
<keyword evidence="4" id="KW-1003">Cell membrane</keyword>
<dbReference type="Pfam" id="PF00005">
    <property type="entry name" value="ABC_tran"/>
    <property type="match status" value="1"/>
</dbReference>
<dbReference type="InterPro" id="IPR017871">
    <property type="entry name" value="ABC_transporter-like_CS"/>
</dbReference>
<dbReference type="InterPro" id="IPR050388">
    <property type="entry name" value="ABC_Ni/Peptide_Import"/>
</dbReference>
<dbReference type="NCBIfam" id="TIGR01727">
    <property type="entry name" value="oligo_HPY"/>
    <property type="match status" value="1"/>
</dbReference>
<name>A0A1Y5TUK0_9RHOB</name>
<evidence type="ECO:0000256" key="5">
    <source>
        <dbReference type="ARBA" id="ARBA00022741"/>
    </source>
</evidence>
<dbReference type="EMBL" id="FWFZ01000025">
    <property type="protein sequence ID" value="SLN72172.1"/>
    <property type="molecule type" value="Genomic_DNA"/>
</dbReference>
<dbReference type="GO" id="GO:0015833">
    <property type="term" value="P:peptide transport"/>
    <property type="evidence" value="ECO:0007669"/>
    <property type="project" value="InterPro"/>
</dbReference>
<dbReference type="PANTHER" id="PTHR43297">
    <property type="entry name" value="OLIGOPEPTIDE TRANSPORT ATP-BINDING PROTEIN APPD"/>
    <property type="match status" value="1"/>
</dbReference>
<reference evidence="9 10" key="1">
    <citation type="submission" date="2017-03" db="EMBL/GenBank/DDBJ databases">
        <authorList>
            <person name="Afonso C.L."/>
            <person name="Miller P.J."/>
            <person name="Scott M.A."/>
            <person name="Spackman E."/>
            <person name="Goraichik I."/>
            <person name="Dimitrov K.M."/>
            <person name="Suarez D.L."/>
            <person name="Swayne D.E."/>
        </authorList>
    </citation>
    <scope>NUCLEOTIDE SEQUENCE [LARGE SCALE GENOMIC DNA]</scope>
    <source>
        <strain evidence="9 10">CECT 7023</strain>
    </source>
</reference>
<evidence type="ECO:0000256" key="1">
    <source>
        <dbReference type="ARBA" id="ARBA00004417"/>
    </source>
</evidence>
<organism evidence="9 10">
    <name type="scientific">Roseisalinus antarcticus</name>
    <dbReference type="NCBI Taxonomy" id="254357"/>
    <lineage>
        <taxon>Bacteria</taxon>
        <taxon>Pseudomonadati</taxon>
        <taxon>Pseudomonadota</taxon>
        <taxon>Alphaproteobacteria</taxon>
        <taxon>Rhodobacterales</taxon>
        <taxon>Roseobacteraceae</taxon>
        <taxon>Roseisalinus</taxon>
    </lineage>
</organism>
<dbReference type="AlphaFoldDB" id="A0A1Y5TUK0"/>
<dbReference type="SUPFAM" id="SSF52540">
    <property type="entry name" value="P-loop containing nucleoside triphosphate hydrolases"/>
    <property type="match status" value="1"/>
</dbReference>
<evidence type="ECO:0000313" key="10">
    <source>
        <dbReference type="Proteomes" id="UP000193900"/>
    </source>
</evidence>
<evidence type="ECO:0000256" key="4">
    <source>
        <dbReference type="ARBA" id="ARBA00022475"/>
    </source>
</evidence>
<keyword evidence="3" id="KW-0813">Transport</keyword>
<dbReference type="InterPro" id="IPR013563">
    <property type="entry name" value="Oligopep_ABC_C"/>
</dbReference>
<sequence>MTALLQIDDLSVSFRVGGAELHAVIDVSLAVRAGERVGVIGESGSGKSVMARSILRLDDPRRTRYGAGSAISLDGQQVLTLPDAGLRRLRGQTASMIFQNPMHSLNPAFTIGNQLDAVLRAHRPDSRAERHRRILAMLTDVDLPGPEDLVNRYPHELSGGQRQRVMVAQAVLCEPALVIADEPTSALDVTAQDSVLEVLGRLNRDRGIAVLMITHDMGVVARFCEKVNVMYGGRLVESGSVDRIFAAPEHPYTVGLLDATPNPAAPLKDLVAVQGTQATRRGTVSSACAFIDRCPLATEVCGTAPPLRRLPDGHHVACHHAGPDSPGRA</sequence>
<dbReference type="InterPro" id="IPR027417">
    <property type="entry name" value="P-loop_NTPase"/>
</dbReference>
<dbReference type="FunFam" id="3.40.50.300:FF:000016">
    <property type="entry name" value="Oligopeptide ABC transporter ATP-binding component"/>
    <property type="match status" value="1"/>
</dbReference>
<dbReference type="GO" id="GO:0016887">
    <property type="term" value="F:ATP hydrolysis activity"/>
    <property type="evidence" value="ECO:0007669"/>
    <property type="project" value="InterPro"/>
</dbReference>
<dbReference type="SMART" id="SM00382">
    <property type="entry name" value="AAA"/>
    <property type="match status" value="1"/>
</dbReference>
<protein>
    <submittedName>
        <fullName evidence="9">Oligopeptide transport ATP-binding protein OppD</fullName>
    </submittedName>
</protein>
<keyword evidence="6 9" id="KW-0067">ATP-binding</keyword>
<dbReference type="Proteomes" id="UP000193900">
    <property type="component" value="Unassembled WGS sequence"/>
</dbReference>
<evidence type="ECO:0000256" key="7">
    <source>
        <dbReference type="ARBA" id="ARBA00023136"/>
    </source>
</evidence>
<feature type="domain" description="ABC transporter" evidence="8">
    <location>
        <begin position="5"/>
        <end position="257"/>
    </location>
</feature>
<dbReference type="CDD" id="cd03257">
    <property type="entry name" value="ABC_NikE_OppD_transporters"/>
    <property type="match status" value="1"/>
</dbReference>
<evidence type="ECO:0000313" key="9">
    <source>
        <dbReference type="EMBL" id="SLN72172.1"/>
    </source>
</evidence>
<accession>A0A1Y5TUK0</accession>
<gene>
    <name evidence="9" type="primary">oppD_6</name>
    <name evidence="9" type="ORF">ROA7023_03584</name>
</gene>